<dbReference type="PANTHER" id="PTHR15629:SF2">
    <property type="entry name" value="SH3 DOMAIN-CONTAINING YSC84-LIKE PROTEIN 1"/>
    <property type="match status" value="1"/>
</dbReference>
<dbReference type="HOGENOM" id="CLU_015320_4_2_7"/>
<dbReference type="AlphaFoldDB" id="W4LGP1"/>
<dbReference type="Proteomes" id="UP000019141">
    <property type="component" value="Unassembled WGS sequence"/>
</dbReference>
<dbReference type="InterPro" id="IPR051702">
    <property type="entry name" value="SH3_domain_YSC84-like"/>
</dbReference>
<reference evidence="2 3" key="1">
    <citation type="journal article" date="2014" name="Nature">
        <title>An environmental bacterial taxon with a large and distinct metabolic repertoire.</title>
        <authorList>
            <person name="Wilson M.C."/>
            <person name="Mori T."/>
            <person name="Ruckert C."/>
            <person name="Uria A.R."/>
            <person name="Helf M.J."/>
            <person name="Takada K."/>
            <person name="Gernert C."/>
            <person name="Steffens U.A."/>
            <person name="Heycke N."/>
            <person name="Schmitt S."/>
            <person name="Rinke C."/>
            <person name="Helfrich E.J."/>
            <person name="Brachmann A.O."/>
            <person name="Gurgui C."/>
            <person name="Wakimoto T."/>
            <person name="Kracht M."/>
            <person name="Crusemann M."/>
            <person name="Hentschel U."/>
            <person name="Abe I."/>
            <person name="Matsunaga S."/>
            <person name="Kalinowski J."/>
            <person name="Takeyama H."/>
            <person name="Piel J."/>
        </authorList>
    </citation>
    <scope>NUCLEOTIDE SEQUENCE [LARGE SCALE GENOMIC DNA]</scope>
    <source>
        <strain evidence="3">TSY1</strain>
    </source>
</reference>
<gene>
    <name evidence="2" type="ORF">ETSY1_24920</name>
</gene>
<proteinExistence type="predicted"/>
<keyword evidence="3" id="KW-1185">Reference proteome</keyword>
<dbReference type="EMBL" id="AZHW01000732">
    <property type="protein sequence ID" value="ETW96865.1"/>
    <property type="molecule type" value="Genomic_DNA"/>
</dbReference>
<comment type="caution">
    <text evidence="2">The sequence shown here is derived from an EMBL/GenBank/DDBJ whole genome shotgun (WGS) entry which is preliminary data.</text>
</comment>
<accession>W4LGP1</accession>
<dbReference type="CDD" id="cd11524">
    <property type="entry name" value="SYLF"/>
    <property type="match status" value="1"/>
</dbReference>
<dbReference type="Pfam" id="PF04366">
    <property type="entry name" value="Ysc84"/>
    <property type="match status" value="1"/>
</dbReference>
<organism evidence="2 3">
    <name type="scientific">Entotheonella factor</name>
    <dbReference type="NCBI Taxonomy" id="1429438"/>
    <lineage>
        <taxon>Bacteria</taxon>
        <taxon>Pseudomonadati</taxon>
        <taxon>Nitrospinota/Tectimicrobiota group</taxon>
        <taxon>Candidatus Tectimicrobiota</taxon>
        <taxon>Candidatus Entotheonellia</taxon>
        <taxon>Candidatus Entotheonellales</taxon>
        <taxon>Candidatus Entotheonellaceae</taxon>
        <taxon>Candidatus Entotheonella</taxon>
    </lineage>
</organism>
<dbReference type="PANTHER" id="PTHR15629">
    <property type="entry name" value="SH3YL1 PROTEIN"/>
    <property type="match status" value="1"/>
</dbReference>
<evidence type="ECO:0000313" key="3">
    <source>
        <dbReference type="Proteomes" id="UP000019141"/>
    </source>
</evidence>
<protein>
    <recommendedName>
        <fullName evidence="1">Ysc84 actin-binding domain-containing protein</fullName>
    </recommendedName>
</protein>
<dbReference type="GO" id="GO:0035091">
    <property type="term" value="F:phosphatidylinositol binding"/>
    <property type="evidence" value="ECO:0007669"/>
    <property type="project" value="TreeGrafter"/>
</dbReference>
<evidence type="ECO:0000313" key="2">
    <source>
        <dbReference type="EMBL" id="ETW96865.1"/>
    </source>
</evidence>
<name>W4LGP1_ENTF1</name>
<feature type="domain" description="Ysc84 actin-binding" evidence="1">
    <location>
        <begin position="123"/>
        <end position="239"/>
    </location>
</feature>
<dbReference type="InterPro" id="IPR007461">
    <property type="entry name" value="Ysc84_actin-binding"/>
</dbReference>
<sequence>MSKQVDRLANRCKSQWAAHRRWLIGMSIVITLSWMGPQGVWASDTADAEALVTKARLTLENFRRDPEMASLRRLANSARGLLIMPQLVKGGFIVGGSGGSGVLMAREGVDQPWRGPAFYTVGGVSFGLQIGAEFSEVVMLAMTNRGMTTLLSSSVKLGADANIAVGPVGAGAEAATAGLSADLLVFSRSKGLYGGVSLQGAVVSTRDKLNHAFYGQPVSTTDILIRGTVLNDKANGLMMSVSQFPQAR</sequence>
<evidence type="ECO:0000259" key="1">
    <source>
        <dbReference type="Pfam" id="PF04366"/>
    </source>
</evidence>